<proteinExistence type="inferred from homology"/>
<dbReference type="PANTHER" id="PTHR11506:SF35">
    <property type="entry name" value="LYSOSOME-ASSOCIATED MEMBRANE GLYCOPROTEIN 5"/>
    <property type="match status" value="1"/>
</dbReference>
<keyword evidence="26" id="KW-1185">Reference proteome</keyword>
<evidence type="ECO:0000256" key="11">
    <source>
        <dbReference type="ARBA" id="ARBA00023136"/>
    </source>
</evidence>
<keyword evidence="10" id="KW-0770">Synapse</keyword>
<feature type="region of interest" description="Disordered" evidence="21">
    <location>
        <begin position="281"/>
        <end position="305"/>
    </location>
</feature>
<dbReference type="Proteomes" id="UP001159427">
    <property type="component" value="Unassembled WGS sequence"/>
</dbReference>
<evidence type="ECO:0000256" key="1">
    <source>
        <dbReference type="ARBA" id="ARBA00004151"/>
    </source>
</evidence>
<protein>
    <recommendedName>
        <fullName evidence="18">Lysosome-associated membrane glycoprotein 5</fullName>
    </recommendedName>
    <alternativeName>
        <fullName evidence="19">Lysosome-associated membrane protein 5</fullName>
    </alternativeName>
</protein>
<evidence type="ECO:0000256" key="8">
    <source>
        <dbReference type="ARBA" id="ARBA00022753"/>
    </source>
</evidence>
<sequence>MVQNLTSTAHVNPSSMSINKTATMTIKPLQNKTFTPSHMTFTPSHNVTITSLHSMTVTPSHNMTVTPSHNMTVTPSHNMTVTPSHNMTCGRQTMPTPPVTPTPTPTPTSTPIRPEPGNFTVTTKNNTVCLFAYMAATFNVLMHISKIVYLPANATATGACANYPSDDKSFITLSWQSKEVSFNFTMHFVIVKGKNLQVTSTPRWAAANLMFSMKGPGLSETFHSQKEPLNEVSAPLGHAFLCKTKLNAIKLTAVNSSVNVLLMDVKFQPFEVENGQFSKKVDNCDSTPTPTPTTTPHTTPKPHKESHTVAIAVGCTLAGLVVIVAIGYLIGRRYRRNTSAGYRKL</sequence>
<evidence type="ECO:0000256" key="22">
    <source>
        <dbReference type="SAM" id="Phobius"/>
    </source>
</evidence>
<dbReference type="InterPro" id="IPR002000">
    <property type="entry name" value="Lysosome-assoc_membr_glycop"/>
</dbReference>
<feature type="transmembrane region" description="Helical" evidence="22">
    <location>
        <begin position="309"/>
        <end position="330"/>
    </location>
</feature>
<evidence type="ECO:0000256" key="21">
    <source>
        <dbReference type="SAM" id="MobiDB-lite"/>
    </source>
</evidence>
<comment type="caution">
    <text evidence="20">Lacks conserved residue(s) required for the propagation of feature annotation.</text>
</comment>
<keyword evidence="14" id="KW-0968">Cytoplasmic vesicle</keyword>
<dbReference type="Gene3D" id="2.40.160.110">
    <property type="match status" value="1"/>
</dbReference>
<evidence type="ECO:0000256" key="12">
    <source>
        <dbReference type="ARBA" id="ARBA00023180"/>
    </source>
</evidence>
<comment type="subcellular location">
    <subcellularLocation>
        <location evidence="4">Cell projection</location>
        <location evidence="4">Dendrite</location>
    </subcellularLocation>
    <subcellularLocation>
        <location evidence="17">Cell projection</location>
        <location evidence="17">Growth cone membrane</location>
        <topology evidence="17">Single-pass type I membrane protein</topology>
    </subcellularLocation>
    <subcellularLocation>
        <location evidence="15">Cytoplasmic vesicle</location>
        <location evidence="15">Secretory vesicle</location>
        <location evidence="15">Synaptic vesicle membrane</location>
        <topology evidence="15">Single-pass type I membrane protein</topology>
    </subcellularLocation>
    <subcellularLocation>
        <location evidence="2">Early endosome membrane</location>
        <topology evidence="2">Single-pass type I membrane protein</topology>
    </subcellularLocation>
    <subcellularLocation>
        <location evidence="1">Endoplasmic reticulum-Golgi intermediate compartment membrane</location>
        <topology evidence="1">Single-pass type I membrane protein</topology>
    </subcellularLocation>
    <subcellularLocation>
        <location evidence="20">Membrane</location>
        <topology evidence="20">Single-pass type I membrane protein</topology>
    </subcellularLocation>
    <subcellularLocation>
        <location evidence="3">Recycling endosome</location>
    </subcellularLocation>
</comment>
<feature type="domain" description="Lysosome-associated membrane glycoprotein 2-like transmembrane" evidence="24">
    <location>
        <begin position="311"/>
        <end position="336"/>
    </location>
</feature>
<keyword evidence="13" id="KW-0966">Cell projection</keyword>
<evidence type="ECO:0000256" key="2">
    <source>
        <dbReference type="ARBA" id="ARBA00004158"/>
    </source>
</evidence>
<evidence type="ECO:0000256" key="14">
    <source>
        <dbReference type="ARBA" id="ARBA00023329"/>
    </source>
</evidence>
<accession>A0ABN8M164</accession>
<evidence type="ECO:0000256" key="7">
    <source>
        <dbReference type="ARBA" id="ARBA00022729"/>
    </source>
</evidence>
<dbReference type="PANTHER" id="PTHR11506">
    <property type="entry name" value="LYSOSOME-ASSOCIATED MEMBRANE GLYCOPROTEIN"/>
    <property type="match status" value="1"/>
</dbReference>
<keyword evidence="7" id="KW-0732">Signal</keyword>
<evidence type="ECO:0000313" key="26">
    <source>
        <dbReference type="Proteomes" id="UP001159427"/>
    </source>
</evidence>
<organism evidence="25 26">
    <name type="scientific">Porites evermanni</name>
    <dbReference type="NCBI Taxonomy" id="104178"/>
    <lineage>
        <taxon>Eukaryota</taxon>
        <taxon>Metazoa</taxon>
        <taxon>Cnidaria</taxon>
        <taxon>Anthozoa</taxon>
        <taxon>Hexacorallia</taxon>
        <taxon>Scleractinia</taxon>
        <taxon>Fungiina</taxon>
        <taxon>Poritidae</taxon>
        <taxon>Porites</taxon>
    </lineage>
</organism>
<evidence type="ECO:0000259" key="23">
    <source>
        <dbReference type="Pfam" id="PF01299"/>
    </source>
</evidence>
<evidence type="ECO:0000256" key="9">
    <source>
        <dbReference type="ARBA" id="ARBA00022989"/>
    </source>
</evidence>
<comment type="function">
    <text evidence="16">Plays a role in short-term synaptic plasticity in a subset of GABAergic neurons in the brain.</text>
</comment>
<dbReference type="EMBL" id="CALNXI010000174">
    <property type="protein sequence ID" value="CAH3021246.1"/>
    <property type="molecule type" value="Genomic_DNA"/>
</dbReference>
<dbReference type="Pfam" id="PF01299">
    <property type="entry name" value="Lamp2-like_luminal"/>
    <property type="match status" value="1"/>
</dbReference>
<gene>
    <name evidence="25" type="ORF">PEVE_00010479</name>
</gene>
<dbReference type="Pfam" id="PF21222">
    <property type="entry name" value="Lamp2_2nd"/>
    <property type="match status" value="1"/>
</dbReference>
<dbReference type="InterPro" id="IPR048524">
    <property type="entry name" value="Lamp2-like_TM"/>
</dbReference>
<keyword evidence="11 20" id="KW-0472">Membrane</keyword>
<keyword evidence="9 22" id="KW-1133">Transmembrane helix</keyword>
<evidence type="ECO:0000256" key="13">
    <source>
        <dbReference type="ARBA" id="ARBA00023273"/>
    </source>
</evidence>
<reference evidence="25 26" key="1">
    <citation type="submission" date="2022-05" db="EMBL/GenBank/DDBJ databases">
        <authorList>
            <consortium name="Genoscope - CEA"/>
            <person name="William W."/>
        </authorList>
    </citation>
    <scope>NUCLEOTIDE SEQUENCE [LARGE SCALE GENOMIC DNA]</scope>
</reference>
<evidence type="ECO:0000256" key="4">
    <source>
        <dbReference type="ARBA" id="ARBA00004279"/>
    </source>
</evidence>
<evidence type="ECO:0000256" key="15">
    <source>
        <dbReference type="ARBA" id="ARBA00029428"/>
    </source>
</evidence>
<feature type="domain" description="Lysosome-associated membrane glycoprotein 2-like luminal" evidence="23">
    <location>
        <begin position="114"/>
        <end position="273"/>
    </location>
</feature>
<keyword evidence="8" id="KW-0967">Endosome</keyword>
<keyword evidence="6 20" id="KW-0812">Transmembrane</keyword>
<evidence type="ECO:0000256" key="6">
    <source>
        <dbReference type="ARBA" id="ARBA00022692"/>
    </source>
</evidence>
<evidence type="ECO:0000256" key="18">
    <source>
        <dbReference type="ARBA" id="ARBA00074379"/>
    </source>
</evidence>
<evidence type="ECO:0000256" key="10">
    <source>
        <dbReference type="ARBA" id="ARBA00023018"/>
    </source>
</evidence>
<comment type="caution">
    <text evidence="25">The sequence shown here is derived from an EMBL/GenBank/DDBJ whole genome shotgun (WGS) entry which is preliminary data.</text>
</comment>
<evidence type="ECO:0000256" key="5">
    <source>
        <dbReference type="ARBA" id="ARBA00009644"/>
    </source>
</evidence>
<keyword evidence="12" id="KW-0325">Glycoprotein</keyword>
<feature type="region of interest" description="Disordered" evidence="21">
    <location>
        <begin position="95"/>
        <end position="119"/>
    </location>
</feature>
<evidence type="ECO:0000313" key="25">
    <source>
        <dbReference type="EMBL" id="CAH3021246.1"/>
    </source>
</evidence>
<evidence type="ECO:0000256" key="16">
    <source>
        <dbReference type="ARBA" id="ARBA00053950"/>
    </source>
</evidence>
<name>A0ABN8M164_9CNID</name>
<evidence type="ECO:0000256" key="19">
    <source>
        <dbReference type="ARBA" id="ARBA00076257"/>
    </source>
</evidence>
<dbReference type="PROSITE" id="PS51407">
    <property type="entry name" value="LAMP_3"/>
    <property type="match status" value="1"/>
</dbReference>
<evidence type="ECO:0000256" key="17">
    <source>
        <dbReference type="ARBA" id="ARBA00060492"/>
    </source>
</evidence>
<comment type="similarity">
    <text evidence="5 20">Belongs to the LAMP family.</text>
</comment>
<evidence type="ECO:0000256" key="20">
    <source>
        <dbReference type="PROSITE-ProRule" id="PRU00740"/>
    </source>
</evidence>
<evidence type="ECO:0000259" key="24">
    <source>
        <dbReference type="Pfam" id="PF21222"/>
    </source>
</evidence>
<dbReference type="InterPro" id="IPR048528">
    <property type="entry name" value="Lamp2-like_luminal"/>
</dbReference>
<feature type="compositionally biased region" description="Pro residues" evidence="21">
    <location>
        <begin position="95"/>
        <end position="108"/>
    </location>
</feature>
<evidence type="ECO:0000256" key="3">
    <source>
        <dbReference type="ARBA" id="ARBA00004172"/>
    </source>
</evidence>